<dbReference type="EMBL" id="MOBQ01000003">
    <property type="protein sequence ID" value="RON52253.1"/>
    <property type="molecule type" value="Genomic_DNA"/>
</dbReference>
<keyword evidence="4" id="KW-0547">Nucleotide-binding</keyword>
<feature type="transmembrane region" description="Helical" evidence="9">
    <location>
        <begin position="260"/>
        <end position="280"/>
    </location>
</feature>
<reference evidence="11 12" key="1">
    <citation type="submission" date="2016-10" db="EMBL/GenBank/DDBJ databases">
        <title>Comparative genome analysis of multiple Pseudomonas spp. focuses on biocontrol and plant growth promoting traits.</title>
        <authorList>
            <person name="Tao X.-Y."/>
            <person name="Taylor C.G."/>
        </authorList>
    </citation>
    <scope>NUCLEOTIDE SEQUENCE [LARGE SCALE GENOMIC DNA]</scope>
    <source>
        <strain evidence="11 12">37A10</strain>
    </source>
</reference>
<dbReference type="RefSeq" id="WP_123508135.1">
    <property type="nucleotide sequence ID" value="NZ_MOBQ01000003.1"/>
</dbReference>
<evidence type="ECO:0000256" key="4">
    <source>
        <dbReference type="ARBA" id="ARBA00022741"/>
    </source>
</evidence>
<evidence type="ECO:0000313" key="12">
    <source>
        <dbReference type="Proteomes" id="UP000285349"/>
    </source>
</evidence>
<sequence length="610" mass="68148">MQISSRYKWTALTAITLTIFAALIFLLIKSYSYETSTYFESRDFVRQLKQLDANWAVKILRAKIGINSSLQLGAPAESGNRWDQLDKLNNSGPLATLWTDRRQGYLNAVQNKTLLVDQFKEHNTALRTALDALPDVENNIQGLLKEITDKQQLEYLTNSWNILNLTLTTLEYALYASSDNAQEIEHQLSILNQYMSQLPPERRAPFDTYVTHVNTIVREQPIVNDLLDRINVIPVAQQLDSINELLNETQRRTEAQDRQYHIYLAICASLMAILLVYLAGRLIRSYTVINKINSELQSANERLEQRVEERTRELIEAERELVDAARMAGMAEIATNVLHNVGNVLNSVNVSADVIAHRLSTSKTLGLGKAVNMMNAHAGDLGQFITLDEKGKLLPLYFNQLVDSIAVEQSGIVDELSQLTKSIDHIKDIVSTQQAYAGAARVVEPLNVINLFEDALRMNSGALSRHHVTVVKDYHDVPTIIGDKHRLLLILINLISNAKYAMSKVTEQQREMTLSVSVIDRSTLRFSVKDQGEGIAAENLSRIFNHGFTTRKEGHGFGLHSCALAAVEMNGRLNVHSDGPELGAVFTLEIPLELAGNTVKEPPATADGTL</sequence>
<dbReference type="Proteomes" id="UP000285349">
    <property type="component" value="Unassembled WGS sequence"/>
</dbReference>
<dbReference type="Pfam" id="PF19443">
    <property type="entry name" value="DAHL"/>
    <property type="match status" value="1"/>
</dbReference>
<organism evidence="11 12">
    <name type="scientific">Pseudomonas frederiksbergensis</name>
    <dbReference type="NCBI Taxonomy" id="104087"/>
    <lineage>
        <taxon>Bacteria</taxon>
        <taxon>Pseudomonadati</taxon>
        <taxon>Pseudomonadota</taxon>
        <taxon>Gammaproteobacteria</taxon>
        <taxon>Pseudomonadales</taxon>
        <taxon>Pseudomonadaceae</taxon>
        <taxon>Pseudomonas</taxon>
    </lineage>
</organism>
<keyword evidence="9" id="KW-0812">Transmembrane</keyword>
<keyword evidence="7" id="KW-0902">Two-component regulatory system</keyword>
<keyword evidence="9" id="KW-1133">Transmembrane helix</keyword>
<dbReference type="InterPro" id="IPR003594">
    <property type="entry name" value="HATPase_dom"/>
</dbReference>
<dbReference type="PANTHER" id="PTHR43065:SF46">
    <property type="entry name" value="C4-DICARBOXYLATE TRANSPORT SENSOR PROTEIN DCTB"/>
    <property type="match status" value="1"/>
</dbReference>
<keyword evidence="5 11" id="KW-0418">Kinase</keyword>
<evidence type="ECO:0000256" key="2">
    <source>
        <dbReference type="ARBA" id="ARBA00012438"/>
    </source>
</evidence>
<comment type="caution">
    <text evidence="11">The sequence shown here is derived from an EMBL/GenBank/DDBJ whole genome shotgun (WGS) entry which is preliminary data.</text>
</comment>
<evidence type="ECO:0000256" key="5">
    <source>
        <dbReference type="ARBA" id="ARBA00022777"/>
    </source>
</evidence>
<dbReference type="Pfam" id="PF02518">
    <property type="entry name" value="HATPase_c"/>
    <property type="match status" value="1"/>
</dbReference>
<evidence type="ECO:0000259" key="10">
    <source>
        <dbReference type="PROSITE" id="PS50109"/>
    </source>
</evidence>
<keyword evidence="3" id="KW-0808">Transferase</keyword>
<feature type="domain" description="Histidine kinase" evidence="10">
    <location>
        <begin position="412"/>
        <end position="594"/>
    </location>
</feature>
<dbReference type="OrthoDB" id="149796at2"/>
<dbReference type="GO" id="GO:0004673">
    <property type="term" value="F:protein histidine kinase activity"/>
    <property type="evidence" value="ECO:0007669"/>
    <property type="project" value="UniProtKB-EC"/>
</dbReference>
<keyword evidence="9" id="KW-0472">Membrane</keyword>
<dbReference type="InterPro" id="IPR045812">
    <property type="entry name" value="DAHL"/>
</dbReference>
<dbReference type="Gene3D" id="3.30.565.10">
    <property type="entry name" value="Histidine kinase-like ATPase, C-terminal domain"/>
    <property type="match status" value="1"/>
</dbReference>
<name>A0A423KGM2_9PSED</name>
<dbReference type="Gene3D" id="1.10.287.130">
    <property type="match status" value="1"/>
</dbReference>
<evidence type="ECO:0000256" key="6">
    <source>
        <dbReference type="ARBA" id="ARBA00022840"/>
    </source>
</evidence>
<feature type="coiled-coil region" evidence="8">
    <location>
        <begin position="289"/>
        <end position="327"/>
    </location>
</feature>
<dbReference type="PRINTS" id="PR00344">
    <property type="entry name" value="BCTRLSENSOR"/>
</dbReference>
<accession>A0A423KGM2</accession>
<evidence type="ECO:0000256" key="8">
    <source>
        <dbReference type="SAM" id="Coils"/>
    </source>
</evidence>
<proteinExistence type="predicted"/>
<dbReference type="SUPFAM" id="SSF55874">
    <property type="entry name" value="ATPase domain of HSP90 chaperone/DNA topoisomerase II/histidine kinase"/>
    <property type="match status" value="1"/>
</dbReference>
<dbReference type="SMART" id="SM00387">
    <property type="entry name" value="HATPase_c"/>
    <property type="match status" value="1"/>
</dbReference>
<dbReference type="InterPro" id="IPR005467">
    <property type="entry name" value="His_kinase_dom"/>
</dbReference>
<dbReference type="InterPro" id="IPR036890">
    <property type="entry name" value="HATPase_C_sf"/>
</dbReference>
<dbReference type="AlphaFoldDB" id="A0A423KGM2"/>
<dbReference type="PROSITE" id="PS50109">
    <property type="entry name" value="HIS_KIN"/>
    <property type="match status" value="1"/>
</dbReference>
<evidence type="ECO:0000256" key="7">
    <source>
        <dbReference type="ARBA" id="ARBA00023012"/>
    </source>
</evidence>
<protein>
    <recommendedName>
        <fullName evidence="2">histidine kinase</fullName>
        <ecNumber evidence="2">2.7.13.3</ecNumber>
    </recommendedName>
</protein>
<comment type="catalytic activity">
    <reaction evidence="1">
        <text>ATP + protein L-histidine = ADP + protein N-phospho-L-histidine.</text>
        <dbReference type="EC" id="2.7.13.3"/>
    </reaction>
</comment>
<dbReference type="EC" id="2.7.13.3" evidence="2"/>
<evidence type="ECO:0000256" key="3">
    <source>
        <dbReference type="ARBA" id="ARBA00022679"/>
    </source>
</evidence>
<dbReference type="PANTHER" id="PTHR43065">
    <property type="entry name" value="SENSOR HISTIDINE KINASE"/>
    <property type="match status" value="1"/>
</dbReference>
<evidence type="ECO:0000313" key="11">
    <source>
        <dbReference type="EMBL" id="RON52253.1"/>
    </source>
</evidence>
<keyword evidence="6" id="KW-0067">ATP-binding</keyword>
<dbReference type="GO" id="GO:0000160">
    <property type="term" value="P:phosphorelay signal transduction system"/>
    <property type="evidence" value="ECO:0007669"/>
    <property type="project" value="UniProtKB-KW"/>
</dbReference>
<dbReference type="InterPro" id="IPR004358">
    <property type="entry name" value="Sig_transdc_His_kin-like_C"/>
</dbReference>
<evidence type="ECO:0000256" key="1">
    <source>
        <dbReference type="ARBA" id="ARBA00000085"/>
    </source>
</evidence>
<evidence type="ECO:0000256" key="9">
    <source>
        <dbReference type="SAM" id="Phobius"/>
    </source>
</evidence>
<keyword evidence="8" id="KW-0175">Coiled coil</keyword>
<gene>
    <name evidence="11" type="ORF">BK666_02455</name>
</gene>
<dbReference type="GO" id="GO:0005524">
    <property type="term" value="F:ATP binding"/>
    <property type="evidence" value="ECO:0007669"/>
    <property type="project" value="UniProtKB-KW"/>
</dbReference>